<evidence type="ECO:0000313" key="5">
    <source>
        <dbReference type="Proteomes" id="UP000236721"/>
    </source>
</evidence>
<dbReference type="SUPFAM" id="SSF55729">
    <property type="entry name" value="Acyl-CoA N-acyltransferases (Nat)"/>
    <property type="match status" value="1"/>
</dbReference>
<dbReference type="PANTHER" id="PTHR43877">
    <property type="entry name" value="AMINOALKYLPHOSPHONATE N-ACETYLTRANSFERASE-RELATED-RELATED"/>
    <property type="match status" value="1"/>
</dbReference>
<protein>
    <submittedName>
        <fullName evidence="4">Ribosomal protein S18 acetylase RimI</fullName>
    </submittedName>
</protein>
<dbReference type="GO" id="GO:0005840">
    <property type="term" value="C:ribosome"/>
    <property type="evidence" value="ECO:0007669"/>
    <property type="project" value="UniProtKB-KW"/>
</dbReference>
<dbReference type="AlphaFoldDB" id="A0A1H5YGX5"/>
<dbReference type="CDD" id="cd04301">
    <property type="entry name" value="NAT_SF"/>
    <property type="match status" value="1"/>
</dbReference>
<dbReference type="PANTHER" id="PTHR43877:SF2">
    <property type="entry name" value="AMINOALKYLPHOSPHONATE N-ACETYLTRANSFERASE-RELATED"/>
    <property type="match status" value="1"/>
</dbReference>
<keyword evidence="1" id="KW-0808">Transferase</keyword>
<reference evidence="5" key="1">
    <citation type="submission" date="2016-10" db="EMBL/GenBank/DDBJ databases">
        <authorList>
            <person name="Varghese N."/>
            <person name="Submissions S."/>
        </authorList>
    </citation>
    <scope>NUCLEOTIDE SEQUENCE [LARGE SCALE GENOMIC DNA]</scope>
    <source>
        <strain evidence="5">CGMCC 1.7062</strain>
    </source>
</reference>
<keyword evidence="5" id="KW-1185">Reference proteome</keyword>
<keyword evidence="4" id="KW-0689">Ribosomal protein</keyword>
<name>A0A1H5YGX5_9VIBR</name>
<dbReference type="EMBL" id="FNVG01000009">
    <property type="protein sequence ID" value="SEG23333.1"/>
    <property type="molecule type" value="Genomic_DNA"/>
</dbReference>
<dbReference type="GO" id="GO:0016747">
    <property type="term" value="F:acyltransferase activity, transferring groups other than amino-acyl groups"/>
    <property type="evidence" value="ECO:0007669"/>
    <property type="project" value="InterPro"/>
</dbReference>
<dbReference type="PROSITE" id="PS51186">
    <property type="entry name" value="GNAT"/>
    <property type="match status" value="1"/>
</dbReference>
<dbReference type="PIRSF" id="PIRSF037663">
    <property type="entry name" value="Acetyltransf_GNAT_prd"/>
    <property type="match status" value="1"/>
</dbReference>
<dbReference type="Proteomes" id="UP000236721">
    <property type="component" value="Unassembled WGS sequence"/>
</dbReference>
<gene>
    <name evidence="4" type="ORF">SAMN04488244_10986</name>
</gene>
<evidence type="ECO:0000256" key="1">
    <source>
        <dbReference type="ARBA" id="ARBA00022679"/>
    </source>
</evidence>
<accession>A0A1H5YGX5</accession>
<organism evidence="4 5">
    <name type="scientific">Vibrio hangzhouensis</name>
    <dbReference type="NCBI Taxonomy" id="462991"/>
    <lineage>
        <taxon>Bacteria</taxon>
        <taxon>Pseudomonadati</taxon>
        <taxon>Pseudomonadota</taxon>
        <taxon>Gammaproteobacteria</taxon>
        <taxon>Vibrionales</taxon>
        <taxon>Vibrionaceae</taxon>
        <taxon>Vibrio</taxon>
    </lineage>
</organism>
<keyword evidence="4" id="KW-0687">Ribonucleoprotein</keyword>
<evidence type="ECO:0000313" key="4">
    <source>
        <dbReference type="EMBL" id="SEG23333.1"/>
    </source>
</evidence>
<keyword evidence="2" id="KW-0012">Acyltransferase</keyword>
<proteinExistence type="predicted"/>
<dbReference type="InterPro" id="IPR050832">
    <property type="entry name" value="Bact_Acetyltransf"/>
</dbReference>
<dbReference type="InterPro" id="IPR000182">
    <property type="entry name" value="GNAT_dom"/>
</dbReference>
<feature type="domain" description="N-acetyltransferase" evidence="3">
    <location>
        <begin position="3"/>
        <end position="145"/>
    </location>
</feature>
<dbReference type="Gene3D" id="3.40.630.30">
    <property type="match status" value="1"/>
</dbReference>
<dbReference type="InterPro" id="IPR016181">
    <property type="entry name" value="Acyl_CoA_acyltransferase"/>
</dbReference>
<dbReference type="Pfam" id="PF00583">
    <property type="entry name" value="Acetyltransf_1"/>
    <property type="match status" value="1"/>
</dbReference>
<dbReference type="InterPro" id="IPR017255">
    <property type="entry name" value="AcTrfase_GNAT_prd"/>
</dbReference>
<evidence type="ECO:0000259" key="3">
    <source>
        <dbReference type="PROSITE" id="PS51186"/>
    </source>
</evidence>
<evidence type="ECO:0000256" key="2">
    <source>
        <dbReference type="ARBA" id="ARBA00023315"/>
    </source>
</evidence>
<sequence length="145" mass="16582">MSVVYREMQVSDYDDVLALWQQTEHMLIREADSRENITLYLDKNPNMSFVAQQHGKIIGAVLAGTDGRRGYLQHLAVDAEHRGLRIGKSLVEKVTQSFAQIGISKTHLFVNTDNEQAQQFYQSMGWEVRKEVKMYSFNASANLDI</sequence>